<dbReference type="GO" id="GO:0000156">
    <property type="term" value="F:phosphorelay response regulator activity"/>
    <property type="evidence" value="ECO:0007669"/>
    <property type="project" value="TreeGrafter"/>
</dbReference>
<evidence type="ECO:0000256" key="2">
    <source>
        <dbReference type="ARBA" id="ARBA00004429"/>
    </source>
</evidence>
<keyword evidence="7 13" id="KW-0418">Kinase</keyword>
<dbReference type="InterPro" id="IPR036890">
    <property type="entry name" value="HATPase_C_sf"/>
</dbReference>
<comment type="subcellular location">
    <subcellularLocation>
        <location evidence="2">Cell inner membrane</location>
        <topology evidence="2">Multi-pass membrane protein</topology>
    </subcellularLocation>
</comment>
<dbReference type="PANTHER" id="PTHR42878:SF7">
    <property type="entry name" value="SENSOR HISTIDINE KINASE GLRK"/>
    <property type="match status" value="1"/>
</dbReference>
<feature type="domain" description="Histidine kinase" evidence="11">
    <location>
        <begin position="556"/>
        <end position="768"/>
    </location>
</feature>
<dbReference type="AlphaFoldDB" id="A0A261U195"/>
<keyword evidence="4" id="KW-0597">Phosphoprotein</keyword>
<dbReference type="SMART" id="SM01080">
    <property type="entry name" value="CHASE2"/>
    <property type="match status" value="1"/>
</dbReference>
<evidence type="ECO:0000256" key="6">
    <source>
        <dbReference type="ARBA" id="ARBA00022741"/>
    </source>
</evidence>
<evidence type="ECO:0000256" key="3">
    <source>
        <dbReference type="ARBA" id="ARBA00012438"/>
    </source>
</evidence>
<dbReference type="CDD" id="cd00075">
    <property type="entry name" value="HATPase"/>
    <property type="match status" value="1"/>
</dbReference>
<dbReference type="GO" id="GO:0005524">
    <property type="term" value="F:ATP binding"/>
    <property type="evidence" value="ECO:0007669"/>
    <property type="project" value="UniProtKB-KW"/>
</dbReference>
<protein>
    <recommendedName>
        <fullName evidence="3">histidine kinase</fullName>
        <ecNumber evidence="3">2.7.13.3</ecNumber>
    </recommendedName>
</protein>
<dbReference type="CDD" id="cd00082">
    <property type="entry name" value="HisKA"/>
    <property type="match status" value="1"/>
</dbReference>
<dbReference type="Gene3D" id="3.30.450.20">
    <property type="entry name" value="PAS domain"/>
    <property type="match status" value="1"/>
</dbReference>
<accession>A0A261U195</accession>
<keyword evidence="6" id="KW-0547">Nucleotide-binding</keyword>
<dbReference type="GO" id="GO:0030295">
    <property type="term" value="F:protein kinase activator activity"/>
    <property type="evidence" value="ECO:0007669"/>
    <property type="project" value="TreeGrafter"/>
</dbReference>
<feature type="transmembrane region" description="Helical" evidence="10">
    <location>
        <begin position="319"/>
        <end position="339"/>
    </location>
</feature>
<evidence type="ECO:0000256" key="4">
    <source>
        <dbReference type="ARBA" id="ARBA00022553"/>
    </source>
</evidence>
<evidence type="ECO:0000256" key="9">
    <source>
        <dbReference type="ARBA" id="ARBA00023012"/>
    </source>
</evidence>
<dbReference type="Gene3D" id="1.10.287.130">
    <property type="match status" value="1"/>
</dbReference>
<dbReference type="RefSeq" id="WP_094798046.1">
    <property type="nucleotide sequence ID" value="NZ_NEVP01000001.1"/>
</dbReference>
<reference evidence="13 14" key="1">
    <citation type="submission" date="2017-05" db="EMBL/GenBank/DDBJ databases">
        <title>Complete and WGS of Bordetella genogroups.</title>
        <authorList>
            <person name="Spilker T."/>
            <person name="LiPuma J."/>
        </authorList>
    </citation>
    <scope>NUCLEOTIDE SEQUENCE [LARGE SCALE GENOMIC DNA]</scope>
    <source>
        <strain evidence="13 14">AU10456</strain>
    </source>
</reference>
<dbReference type="Pfam" id="PF02518">
    <property type="entry name" value="HATPase_c"/>
    <property type="match status" value="1"/>
</dbReference>
<feature type="transmembrane region" description="Helical" evidence="10">
    <location>
        <begin position="18"/>
        <end position="37"/>
    </location>
</feature>
<proteinExistence type="predicted"/>
<dbReference type="Proteomes" id="UP000216913">
    <property type="component" value="Unassembled WGS sequence"/>
</dbReference>
<dbReference type="Gene3D" id="3.30.565.10">
    <property type="entry name" value="Histidine kinase-like ATPase, C-terminal domain"/>
    <property type="match status" value="1"/>
</dbReference>
<keyword evidence="5" id="KW-0808">Transferase</keyword>
<organism evidence="13 14">
    <name type="scientific">Bordetella genomosp. 5</name>
    <dbReference type="NCBI Taxonomy" id="1395608"/>
    <lineage>
        <taxon>Bacteria</taxon>
        <taxon>Pseudomonadati</taxon>
        <taxon>Pseudomonadota</taxon>
        <taxon>Betaproteobacteria</taxon>
        <taxon>Burkholderiales</taxon>
        <taxon>Alcaligenaceae</taxon>
        <taxon>Bordetella</taxon>
    </lineage>
</organism>
<dbReference type="GO" id="GO:0005886">
    <property type="term" value="C:plasma membrane"/>
    <property type="evidence" value="ECO:0007669"/>
    <property type="project" value="UniProtKB-SubCell"/>
</dbReference>
<dbReference type="InterPro" id="IPR035965">
    <property type="entry name" value="PAS-like_dom_sf"/>
</dbReference>
<evidence type="ECO:0000256" key="8">
    <source>
        <dbReference type="ARBA" id="ARBA00022840"/>
    </source>
</evidence>
<keyword evidence="14" id="KW-1185">Reference proteome</keyword>
<dbReference type="Pfam" id="PF05226">
    <property type="entry name" value="CHASE2"/>
    <property type="match status" value="1"/>
</dbReference>
<feature type="transmembrane region" description="Helical" evidence="10">
    <location>
        <begin position="294"/>
        <end position="312"/>
    </location>
</feature>
<keyword evidence="9" id="KW-0902">Two-component regulatory system</keyword>
<gene>
    <name evidence="13" type="ORF">CAL25_00780</name>
</gene>
<keyword evidence="10" id="KW-0472">Membrane</keyword>
<dbReference type="InterPro" id="IPR000700">
    <property type="entry name" value="PAS-assoc_C"/>
</dbReference>
<dbReference type="InterPro" id="IPR003594">
    <property type="entry name" value="HATPase_dom"/>
</dbReference>
<dbReference type="InterPro" id="IPR005467">
    <property type="entry name" value="His_kinase_dom"/>
</dbReference>
<dbReference type="GO" id="GO:0007234">
    <property type="term" value="P:osmosensory signaling via phosphorelay pathway"/>
    <property type="evidence" value="ECO:0007669"/>
    <property type="project" value="TreeGrafter"/>
</dbReference>
<dbReference type="InterPro" id="IPR017181">
    <property type="entry name" value="Sig_transdc_His_kin_CHASE2"/>
</dbReference>
<keyword evidence="10" id="KW-1133">Transmembrane helix</keyword>
<dbReference type="SUPFAM" id="SSF55874">
    <property type="entry name" value="ATPase domain of HSP90 chaperone/DNA topoisomerase II/histidine kinase"/>
    <property type="match status" value="1"/>
</dbReference>
<dbReference type="PANTHER" id="PTHR42878">
    <property type="entry name" value="TWO-COMPONENT HISTIDINE KINASE"/>
    <property type="match status" value="1"/>
</dbReference>
<evidence type="ECO:0000256" key="1">
    <source>
        <dbReference type="ARBA" id="ARBA00000085"/>
    </source>
</evidence>
<dbReference type="PROSITE" id="PS50113">
    <property type="entry name" value="PAC"/>
    <property type="match status" value="1"/>
</dbReference>
<keyword evidence="8" id="KW-0067">ATP-binding</keyword>
<dbReference type="FunFam" id="3.30.565.10:FF:000006">
    <property type="entry name" value="Sensor histidine kinase WalK"/>
    <property type="match status" value="1"/>
</dbReference>
<name>A0A261U195_9BORD</name>
<dbReference type="InterPro" id="IPR050351">
    <property type="entry name" value="BphY/WalK/GraS-like"/>
</dbReference>
<dbReference type="InterPro" id="IPR036097">
    <property type="entry name" value="HisK_dim/P_sf"/>
</dbReference>
<dbReference type="GO" id="GO:0000155">
    <property type="term" value="F:phosphorelay sensor kinase activity"/>
    <property type="evidence" value="ECO:0007669"/>
    <property type="project" value="InterPro"/>
</dbReference>
<evidence type="ECO:0000313" key="14">
    <source>
        <dbReference type="Proteomes" id="UP000216913"/>
    </source>
</evidence>
<evidence type="ECO:0000259" key="12">
    <source>
        <dbReference type="PROSITE" id="PS50113"/>
    </source>
</evidence>
<evidence type="ECO:0000256" key="5">
    <source>
        <dbReference type="ARBA" id="ARBA00022679"/>
    </source>
</evidence>
<evidence type="ECO:0000256" key="7">
    <source>
        <dbReference type="ARBA" id="ARBA00022777"/>
    </source>
</evidence>
<evidence type="ECO:0000259" key="11">
    <source>
        <dbReference type="PROSITE" id="PS50109"/>
    </source>
</evidence>
<dbReference type="InterPro" id="IPR003661">
    <property type="entry name" value="HisK_dim/P_dom"/>
</dbReference>
<evidence type="ECO:0000313" key="13">
    <source>
        <dbReference type="EMBL" id="OZI54990.1"/>
    </source>
</evidence>
<keyword evidence="10" id="KW-0812">Transmembrane</keyword>
<dbReference type="SUPFAM" id="SSF55785">
    <property type="entry name" value="PYP-like sensor domain (PAS domain)"/>
    <property type="match status" value="1"/>
</dbReference>
<comment type="catalytic activity">
    <reaction evidence="1">
        <text>ATP + protein L-histidine = ADP + protein N-phospho-L-histidine.</text>
        <dbReference type="EC" id="2.7.13.3"/>
    </reaction>
</comment>
<dbReference type="EMBL" id="NEVP01000001">
    <property type="protein sequence ID" value="OZI54990.1"/>
    <property type="molecule type" value="Genomic_DNA"/>
</dbReference>
<dbReference type="SMART" id="SM00387">
    <property type="entry name" value="HATPase_c"/>
    <property type="match status" value="1"/>
</dbReference>
<dbReference type="InterPro" id="IPR007890">
    <property type="entry name" value="CHASE2"/>
</dbReference>
<evidence type="ECO:0000256" key="10">
    <source>
        <dbReference type="SAM" id="Phobius"/>
    </source>
</evidence>
<sequence length="770" mass="83847">MPTALPHDRRRLTHRSSLVLTILLVSFAALLGSFVGLGRIDQTLYDRAVSLVSRPAQSDIVLITIDDESIAALGRWPWSRRTHAELLDRLRDARAVGLDLIFSEPDSNDAQADALLAAAIERHGRVVLPIVLDDLARVQTYESPIPQLARVAAGMGFINIPLDPDGVVRETAWNRAVGGVRVPHFVLSLMAAGGEADAARAFGQGFGPREQSLIPFAGPPAHLVTVPYLRVLDGHIPPEWFKDKYVLIGAWATGMSDAFPTPVSHRASGMAGVEILGNLLQAAREQRSWRAATPWQGALAAALPVLLLCLMLRHGSPKASLILTALLPLIILPGALLLLRYGELWIPPSAALLGVAICYPIWSWRSQETVLRYMDTELRRLRREYAPVLNLPSGSSLLGRRSLEDRLSQLRDALALVRNLRSFLTDGLDGLPDATLVFDVNQRLQFRNRAAVTFFRRLSARSPHVGQQAGDLLARVVPGDETRHQIRAAMDRASHSDARSGWSADVEVRDSAARDLIVKCAPIHTSDGQFVGTILTLSDISAIRQAERHREETLRFISHDMRAPQNSILALVDLHTREHGKEDETLARVAQLAHRTLHLVDGFVQLTRAESVRIESVPFDLAETLREVADDFWAAARARDIALTLAEPLPTAEVSGDQTLLRRAVCNLVDNAIKYSPDHSRVRCGLAAQGSMWVVSVADEGPGIGGADAATIFEPFTRVGASGRADRGGAGLGLAFVRAVAQRHHGSVEVESAPGEGATFLLRIPRATPA</sequence>
<dbReference type="SUPFAM" id="SSF47384">
    <property type="entry name" value="Homodimeric domain of signal transducing histidine kinase"/>
    <property type="match status" value="1"/>
</dbReference>
<feature type="domain" description="PAC" evidence="12">
    <location>
        <begin position="500"/>
        <end position="552"/>
    </location>
</feature>
<dbReference type="OrthoDB" id="9806704at2"/>
<dbReference type="PRINTS" id="PR00344">
    <property type="entry name" value="BCTRLSENSOR"/>
</dbReference>
<dbReference type="PROSITE" id="PS50109">
    <property type="entry name" value="HIS_KIN"/>
    <property type="match status" value="1"/>
</dbReference>
<dbReference type="EC" id="2.7.13.3" evidence="3"/>
<feature type="transmembrane region" description="Helical" evidence="10">
    <location>
        <begin position="345"/>
        <end position="364"/>
    </location>
</feature>
<comment type="caution">
    <text evidence="13">The sequence shown here is derived from an EMBL/GenBank/DDBJ whole genome shotgun (WGS) entry which is preliminary data.</text>
</comment>
<dbReference type="InterPro" id="IPR004358">
    <property type="entry name" value="Sig_transdc_His_kin-like_C"/>
</dbReference>
<dbReference type="PIRSF" id="PIRSF037347">
    <property type="entry name" value="STHK_CHASE2_PAS_prd"/>
    <property type="match status" value="1"/>
</dbReference>